<organism evidence="2 3">
    <name type="scientific">Paracoccus chinensis</name>
    <dbReference type="NCBI Taxonomy" id="525640"/>
    <lineage>
        <taxon>Bacteria</taxon>
        <taxon>Pseudomonadati</taxon>
        <taxon>Pseudomonadota</taxon>
        <taxon>Alphaproteobacteria</taxon>
        <taxon>Rhodobacterales</taxon>
        <taxon>Paracoccaceae</taxon>
        <taxon>Paracoccus</taxon>
    </lineage>
</organism>
<feature type="transmembrane region" description="Helical" evidence="1">
    <location>
        <begin position="136"/>
        <end position="152"/>
    </location>
</feature>
<feature type="transmembrane region" description="Helical" evidence="1">
    <location>
        <begin position="20"/>
        <end position="38"/>
    </location>
</feature>
<dbReference type="Proteomes" id="UP000199555">
    <property type="component" value="Unassembled WGS sequence"/>
</dbReference>
<keyword evidence="1" id="KW-1133">Transmembrane helix</keyword>
<feature type="transmembrane region" description="Helical" evidence="1">
    <location>
        <begin position="83"/>
        <end position="102"/>
    </location>
</feature>
<name>A0A1G9GIG4_9RHOB</name>
<feature type="transmembrane region" description="Helical" evidence="1">
    <location>
        <begin position="164"/>
        <end position="189"/>
    </location>
</feature>
<feature type="transmembrane region" description="Helical" evidence="1">
    <location>
        <begin position="195"/>
        <end position="211"/>
    </location>
</feature>
<evidence type="ECO:0000313" key="3">
    <source>
        <dbReference type="Proteomes" id="UP000199555"/>
    </source>
</evidence>
<gene>
    <name evidence="2" type="ORF">SAMN04487971_10593</name>
</gene>
<proteinExistence type="predicted"/>
<sequence length="263" mass="27470">MDPAQILRRSPGMSRNLQAVIEAFTAGLFAISAGLTALRTVTAWDDLYTDPLTFDRPIMGRMALQGGGTEVNLLGVFAQPTNVILWGLLAAAVTAAILHVVGRLQERFGPPLPRAMNLGLLAATAAPWVINSVPIAGLALGGLACGLLVYGIKTHPAPERGLGCFPIAFLCGWFVMATCASLSLLAYYMGLGLERAILLGLLAAALASVWIQLRIDRFPSFSLAVIWGMIGLAGETAGTSITIATACVLGISALAVVLVRVTT</sequence>
<feature type="transmembrane region" description="Helical" evidence="1">
    <location>
        <begin position="240"/>
        <end position="259"/>
    </location>
</feature>
<dbReference type="AlphaFoldDB" id="A0A1G9GIG4"/>
<keyword evidence="3" id="KW-1185">Reference proteome</keyword>
<dbReference type="EMBL" id="FNGE01000005">
    <property type="protein sequence ID" value="SDL00447.1"/>
    <property type="molecule type" value="Genomic_DNA"/>
</dbReference>
<evidence type="ECO:0000256" key="1">
    <source>
        <dbReference type="SAM" id="Phobius"/>
    </source>
</evidence>
<protein>
    <submittedName>
        <fullName evidence="2">Uncharacterized protein</fullName>
    </submittedName>
</protein>
<accession>A0A1G9GIG4</accession>
<dbReference type="STRING" id="525640.SAMN04487971_10593"/>
<keyword evidence="1" id="KW-0812">Transmembrane</keyword>
<evidence type="ECO:0000313" key="2">
    <source>
        <dbReference type="EMBL" id="SDL00447.1"/>
    </source>
</evidence>
<reference evidence="3" key="1">
    <citation type="submission" date="2016-10" db="EMBL/GenBank/DDBJ databases">
        <authorList>
            <person name="Varghese N."/>
            <person name="Submissions S."/>
        </authorList>
    </citation>
    <scope>NUCLEOTIDE SEQUENCE [LARGE SCALE GENOMIC DNA]</scope>
    <source>
        <strain evidence="3">CGMCC 1.7655</strain>
    </source>
</reference>
<keyword evidence="1" id="KW-0472">Membrane</keyword>